<reference evidence="1 2" key="1">
    <citation type="submission" date="2019-06" db="EMBL/GenBank/DDBJ databases">
        <title>Sequencing the genomes of 1000 actinobacteria strains.</title>
        <authorList>
            <person name="Klenk H.-P."/>
        </authorList>
    </citation>
    <scope>NUCLEOTIDE SEQUENCE [LARGE SCALE GENOMIC DNA]</scope>
    <source>
        <strain evidence="1 2">DSM 18031</strain>
    </source>
</reference>
<dbReference type="EMBL" id="VFPN01000001">
    <property type="protein sequence ID" value="TQM66214.1"/>
    <property type="molecule type" value="Genomic_DNA"/>
</dbReference>
<dbReference type="PANTHER" id="PTHR35868:SF3">
    <property type="entry name" value="DUF2804 DOMAIN-CONTAINING PROTEIN"/>
    <property type="match status" value="1"/>
</dbReference>
<dbReference type="InterPro" id="IPR021243">
    <property type="entry name" value="DUF2804"/>
</dbReference>
<dbReference type="OrthoDB" id="9762066at2"/>
<dbReference type="PANTHER" id="PTHR35868">
    <property type="entry name" value="DUF2804 DOMAIN-CONTAINING PROTEIN-RELATED"/>
    <property type="match status" value="1"/>
</dbReference>
<name>A0A543I6K0_9MICO</name>
<protein>
    <submittedName>
        <fullName evidence="1">Uncharacterized protein DUF2804</fullName>
    </submittedName>
</protein>
<evidence type="ECO:0000313" key="1">
    <source>
        <dbReference type="EMBL" id="TQM66214.1"/>
    </source>
</evidence>
<comment type="caution">
    <text evidence="1">The sequence shown here is derived from an EMBL/GenBank/DDBJ whole genome shotgun (WGS) entry which is preliminary data.</text>
</comment>
<accession>A0A543I6K0</accession>
<keyword evidence="2" id="KW-1185">Reference proteome</keyword>
<organism evidence="1 2">
    <name type="scientific">Klugiella xanthotipulae</name>
    <dbReference type="NCBI Taxonomy" id="244735"/>
    <lineage>
        <taxon>Bacteria</taxon>
        <taxon>Bacillati</taxon>
        <taxon>Actinomycetota</taxon>
        <taxon>Actinomycetes</taxon>
        <taxon>Micrococcales</taxon>
        <taxon>Microbacteriaceae</taxon>
        <taxon>Klugiella</taxon>
    </lineage>
</organism>
<dbReference type="AlphaFoldDB" id="A0A543I6K0"/>
<dbReference type="Pfam" id="PF10974">
    <property type="entry name" value="DUF2804"/>
    <property type="match status" value="1"/>
</dbReference>
<dbReference type="RefSeq" id="WP_141916362.1">
    <property type="nucleotide sequence ID" value="NZ_BAAAYS010000014.1"/>
</dbReference>
<proteinExistence type="predicted"/>
<evidence type="ECO:0000313" key="2">
    <source>
        <dbReference type="Proteomes" id="UP000318331"/>
    </source>
</evidence>
<dbReference type="Proteomes" id="UP000318331">
    <property type="component" value="Unassembled WGS sequence"/>
</dbReference>
<sequence length="329" mass="35995">MSSPLAEITDAVDLCLTNGTLNPGARGFTRRPLHRTNLTGWGRNKRWEYWGIVTPRFVLGLTISSLDYAAVNQFYFLDRETGEERELGSTVPLGRRVNLPDTLPPFTANATSRNVVLSFAEGGDGTVIRASVEGIDLDLKAAPGGDSLGVVVPWSTKLFQYTLKDVARPVTGTLTINGERHELPAKTSWAVLDRGRGRWPYSSTWNWGAGSGMVRRKRVGLQLGGGWTVGTGSTENAIFVDGHLDYIPNELGWTFNASDYTQPWTVVGDRVSVTLTPFHVRNASTSALVVSSETHQAFGEWSGWVRRSSGKEISVDGLVGWAEVAANRW</sequence>
<gene>
    <name evidence="1" type="ORF">FB466_1047</name>
</gene>